<evidence type="ECO:0000313" key="2">
    <source>
        <dbReference type="EMBL" id="CAG8726821.1"/>
    </source>
</evidence>
<accession>A0A9N9NEX9</accession>
<feature type="compositionally biased region" description="Basic and acidic residues" evidence="1">
    <location>
        <begin position="39"/>
        <end position="48"/>
    </location>
</feature>
<reference evidence="2" key="1">
    <citation type="submission" date="2021-06" db="EMBL/GenBank/DDBJ databases">
        <authorList>
            <person name="Kallberg Y."/>
            <person name="Tangrot J."/>
            <person name="Rosling A."/>
        </authorList>
    </citation>
    <scope>NUCLEOTIDE SEQUENCE</scope>
    <source>
        <strain evidence="2">UK204</strain>
    </source>
</reference>
<evidence type="ECO:0000313" key="3">
    <source>
        <dbReference type="Proteomes" id="UP000789570"/>
    </source>
</evidence>
<feature type="non-terminal residue" evidence="2">
    <location>
        <position position="48"/>
    </location>
</feature>
<evidence type="ECO:0000256" key="1">
    <source>
        <dbReference type="SAM" id="MobiDB-lite"/>
    </source>
</evidence>
<feature type="region of interest" description="Disordered" evidence="1">
    <location>
        <begin position="1"/>
        <end position="48"/>
    </location>
</feature>
<keyword evidence="3" id="KW-1185">Reference proteome</keyword>
<sequence>MKKYLSTEKSKQKELSQPKTSKESSSSRKHEVKHCKYRNNPDPKWMDN</sequence>
<proteinExistence type="predicted"/>
<protein>
    <submittedName>
        <fullName evidence="2">11463_t:CDS:1</fullName>
    </submittedName>
</protein>
<dbReference type="AlphaFoldDB" id="A0A9N9NEX9"/>
<feature type="compositionally biased region" description="Basic and acidic residues" evidence="1">
    <location>
        <begin position="1"/>
        <end position="29"/>
    </location>
</feature>
<dbReference type="Proteomes" id="UP000789570">
    <property type="component" value="Unassembled WGS sequence"/>
</dbReference>
<name>A0A9N9NEX9_9GLOM</name>
<dbReference type="EMBL" id="CAJVPQ010011363">
    <property type="protein sequence ID" value="CAG8726821.1"/>
    <property type="molecule type" value="Genomic_DNA"/>
</dbReference>
<gene>
    <name evidence="2" type="ORF">FCALED_LOCUS14723</name>
</gene>
<organism evidence="2 3">
    <name type="scientific">Funneliformis caledonium</name>
    <dbReference type="NCBI Taxonomy" id="1117310"/>
    <lineage>
        <taxon>Eukaryota</taxon>
        <taxon>Fungi</taxon>
        <taxon>Fungi incertae sedis</taxon>
        <taxon>Mucoromycota</taxon>
        <taxon>Glomeromycotina</taxon>
        <taxon>Glomeromycetes</taxon>
        <taxon>Glomerales</taxon>
        <taxon>Glomeraceae</taxon>
        <taxon>Funneliformis</taxon>
    </lineage>
</organism>
<comment type="caution">
    <text evidence="2">The sequence shown here is derived from an EMBL/GenBank/DDBJ whole genome shotgun (WGS) entry which is preliminary data.</text>
</comment>